<reference evidence="2 3" key="1">
    <citation type="submission" date="2020-08" db="EMBL/GenBank/DDBJ databases">
        <authorList>
            <person name="Hejnol A."/>
        </authorList>
    </citation>
    <scope>NUCLEOTIDE SEQUENCE [LARGE SCALE GENOMIC DNA]</scope>
</reference>
<comment type="caution">
    <text evidence="2">The sequence shown here is derived from an EMBL/GenBank/DDBJ whole genome shotgun (WGS) entry which is preliminary data.</text>
</comment>
<comment type="catalytic activity">
    <reaction evidence="1">
        <text>L-tryptophan + O2 = N-formyl-L-kynurenine</text>
        <dbReference type="Rhea" id="RHEA:24536"/>
        <dbReference type="ChEBI" id="CHEBI:15379"/>
        <dbReference type="ChEBI" id="CHEBI:57912"/>
        <dbReference type="ChEBI" id="CHEBI:58629"/>
        <dbReference type="EC" id="1.13.11.11"/>
    </reaction>
</comment>
<gene>
    <name evidence="2" type="ORF">DGYR_LOCUS9917</name>
</gene>
<dbReference type="OrthoDB" id="447477at2759"/>
<dbReference type="GO" id="GO:0020037">
    <property type="term" value="F:heme binding"/>
    <property type="evidence" value="ECO:0007669"/>
    <property type="project" value="UniProtKB-UniRule"/>
</dbReference>
<dbReference type="UniPathway" id="UPA00333">
    <property type="reaction ID" value="UER00453"/>
</dbReference>
<keyword evidence="1" id="KW-0408">Iron</keyword>
<comment type="similarity">
    <text evidence="1">Belongs to the tryptophan 2,3-dioxygenase family.</text>
</comment>
<comment type="function">
    <text evidence="1">Heme-dependent dioxygenase that catalyzes the oxidative cleavage of the L-tryptophan (L-Trp) pyrrole ring and converts L-tryptophan to N-formyl-L-kynurenine. Catalyzes the oxidative cleavage of the indole moiety.</text>
</comment>
<dbReference type="InterPro" id="IPR004981">
    <property type="entry name" value="Trp_2_3_dOase"/>
</dbReference>
<dbReference type="GO" id="GO:0004833">
    <property type="term" value="F:L-tryptophan 2,3-dioxygenase activity"/>
    <property type="evidence" value="ECO:0007669"/>
    <property type="project" value="UniProtKB-UniRule"/>
</dbReference>
<evidence type="ECO:0000313" key="2">
    <source>
        <dbReference type="EMBL" id="CAD5122063.1"/>
    </source>
</evidence>
<dbReference type="GO" id="GO:0019441">
    <property type="term" value="P:L-tryptophan catabolic process to kynurenine"/>
    <property type="evidence" value="ECO:0007669"/>
    <property type="project" value="UniProtKB-UniRule"/>
</dbReference>
<comment type="pathway">
    <text evidence="1">Amino-acid degradation; L-tryptophan degradation via kynurenine pathway; L-kynurenine from L-tryptophan: step 1/2.</text>
</comment>
<dbReference type="HAMAP" id="MF_01972">
    <property type="entry name" value="T23O"/>
    <property type="match status" value="1"/>
</dbReference>
<accession>A0A7I8W300</accession>
<dbReference type="Proteomes" id="UP000549394">
    <property type="component" value="Unassembled WGS sequence"/>
</dbReference>
<dbReference type="PANTHER" id="PTHR10138:SF0">
    <property type="entry name" value="TRYPTOPHAN 2,3-DIOXYGENASE"/>
    <property type="match status" value="1"/>
</dbReference>
<sequence>MACRYAAAALEEEDGINEDISQSGVNRVKLFDAGYVYEEYLRLDTVLTSQVLLSEKIAGQAVHDEHLFIITHQAFELWFKQIIFELDSVRDMFTARSVMDERHSLLIISRLSRIVLILKLLVDQFMILESMTPLDFMAFRDILTTASGFQSLQFRLLENKLGIQNTNRVKYNQQHYREAFKDDEAVKRIIASETEPSLFQLVESWLQRTPGLDVASFNFWPKYCHSVGMFLEDKFEIPAKEEKDEAKKESKMAAWKKQKETFESIMDDDMHKSCISRGERRLNHQAFQGALMIALYRDEPRFHQPFQILTLLTDIDSLLTKWRYNHVMIVQRMIGSKTGSGGSSGYLYLRSTVSDRYKVFNDLFNLSTFLLPRPYIPPLTSRMKKRLSVIRADTDIIDQQQDVFEEES</sequence>
<dbReference type="PANTHER" id="PTHR10138">
    <property type="entry name" value="TRYPTOPHAN 2,3-DIOXYGENASE"/>
    <property type="match status" value="1"/>
</dbReference>
<keyword evidence="1" id="KW-0560">Oxidoreductase</keyword>
<dbReference type="Gene3D" id="1.20.58.480">
    <property type="match status" value="1"/>
</dbReference>
<keyword evidence="1" id="KW-0223">Dioxygenase</keyword>
<dbReference type="SUPFAM" id="SSF140959">
    <property type="entry name" value="Indolic compounds 2,3-dioxygenase-like"/>
    <property type="match status" value="1"/>
</dbReference>
<dbReference type="Pfam" id="PF03301">
    <property type="entry name" value="Trp_dioxygenase"/>
    <property type="match status" value="1"/>
</dbReference>
<protein>
    <recommendedName>
        <fullName evidence="1">Tryptophan 2,3-dioxygenase</fullName>
        <shortName evidence="1">TDO</shortName>
        <ecNumber evidence="1">1.13.11.11</ecNumber>
    </recommendedName>
    <alternativeName>
        <fullName evidence="1">Tryptamin 2,3-dioxygenase</fullName>
    </alternativeName>
    <alternativeName>
        <fullName evidence="1">Tryptophan oxygenase</fullName>
        <shortName evidence="1">TO</shortName>
        <shortName evidence="1">TRPO</shortName>
    </alternativeName>
    <alternativeName>
        <fullName evidence="1">Tryptophan pyrrolase</fullName>
    </alternativeName>
    <alternativeName>
        <fullName evidence="1">Tryptophanase</fullName>
    </alternativeName>
</protein>
<dbReference type="GO" id="GO:0046872">
    <property type="term" value="F:metal ion binding"/>
    <property type="evidence" value="ECO:0007669"/>
    <property type="project" value="UniProtKB-KW"/>
</dbReference>
<comment type="cofactor">
    <cofactor evidence="1">
        <name>heme</name>
        <dbReference type="ChEBI" id="CHEBI:30413"/>
    </cofactor>
    <text evidence="1">Binds 1 heme group per subunit.</text>
</comment>
<evidence type="ECO:0000256" key="1">
    <source>
        <dbReference type="HAMAP-Rule" id="MF_03020"/>
    </source>
</evidence>
<dbReference type="EC" id="1.13.11.11" evidence="1"/>
<dbReference type="Gene3D" id="1.10.287.3810">
    <property type="match status" value="1"/>
</dbReference>
<comment type="subunit">
    <text evidence="1">Homotetramer. Dimer of dimers.</text>
</comment>
<name>A0A7I8W300_9ANNE</name>
<keyword evidence="1" id="KW-0349">Heme</keyword>
<keyword evidence="3" id="KW-1185">Reference proteome</keyword>
<organism evidence="2 3">
    <name type="scientific">Dimorphilus gyrociliatus</name>
    <dbReference type="NCBI Taxonomy" id="2664684"/>
    <lineage>
        <taxon>Eukaryota</taxon>
        <taxon>Metazoa</taxon>
        <taxon>Spiralia</taxon>
        <taxon>Lophotrochozoa</taxon>
        <taxon>Annelida</taxon>
        <taxon>Polychaeta</taxon>
        <taxon>Polychaeta incertae sedis</taxon>
        <taxon>Dinophilidae</taxon>
        <taxon>Dimorphilus</taxon>
    </lineage>
</organism>
<proteinExistence type="inferred from homology"/>
<keyword evidence="1" id="KW-0823">Tryptophan catabolism</keyword>
<keyword evidence="1" id="KW-0479">Metal-binding</keyword>
<evidence type="ECO:0000313" key="3">
    <source>
        <dbReference type="Proteomes" id="UP000549394"/>
    </source>
</evidence>
<dbReference type="AlphaFoldDB" id="A0A7I8W300"/>
<dbReference type="GO" id="GO:0019442">
    <property type="term" value="P:L-tryptophan catabolic process to acetyl-CoA"/>
    <property type="evidence" value="ECO:0007669"/>
    <property type="project" value="TreeGrafter"/>
</dbReference>
<comment type="caution">
    <text evidence="1">Lacks conserved residue(s) required for the propagation of feature annotation.</text>
</comment>
<dbReference type="InterPro" id="IPR037217">
    <property type="entry name" value="Trp/Indoleamine_2_3_dOase-like"/>
</dbReference>
<dbReference type="EMBL" id="CAJFCJ010000015">
    <property type="protein sequence ID" value="CAD5122063.1"/>
    <property type="molecule type" value="Genomic_DNA"/>
</dbReference>